<proteinExistence type="predicted"/>
<dbReference type="EMBL" id="JBHSTE010000012">
    <property type="protein sequence ID" value="MFC6335194.1"/>
    <property type="molecule type" value="Genomic_DNA"/>
</dbReference>
<gene>
    <name evidence="1" type="ORF">ACFP56_21390</name>
</gene>
<dbReference type="InterPro" id="IPR017956">
    <property type="entry name" value="AT_hook_DNA-bd_motif"/>
</dbReference>
<evidence type="ECO:0008006" key="3">
    <source>
        <dbReference type="Google" id="ProtNLM"/>
    </source>
</evidence>
<accession>A0ABW1V9P6</accession>
<dbReference type="Proteomes" id="UP001596233">
    <property type="component" value="Unassembled WGS sequence"/>
</dbReference>
<comment type="caution">
    <text evidence="1">The sequence shown here is derived from an EMBL/GenBank/DDBJ whole genome shotgun (WGS) entry which is preliminary data.</text>
</comment>
<protein>
    <recommendedName>
        <fullName evidence="3">Helix-turn-helix domain-containing protein</fullName>
    </recommendedName>
</protein>
<evidence type="ECO:0000313" key="1">
    <source>
        <dbReference type="EMBL" id="MFC6335194.1"/>
    </source>
</evidence>
<keyword evidence="2" id="KW-1185">Reference proteome</keyword>
<dbReference type="Pfam" id="PF02178">
    <property type="entry name" value="AT_hook"/>
    <property type="match status" value="1"/>
</dbReference>
<sequence length="206" mass="24403">MDKRKGYPYSLSTDEYEQRHNQLRDNAWLLIRDLVNKEPHIYEKKYRSKAINKVCETHTISYHTIRKYLYKYWSTGKTINALLPDYNKSGALGKVRNAGEKKRGRPRKYQGIGINVDESTKEVFRKAINKYYLTSKQNSLTVAYKLMLREFYTEDIYYSAGIEKLILKDEDEIPTLEQFKYWFNKETRVQSGSSTASWTLFMRGSV</sequence>
<organism evidence="1 2">
    <name type="scientific">Paenibacillus septentrionalis</name>
    <dbReference type="NCBI Taxonomy" id="429342"/>
    <lineage>
        <taxon>Bacteria</taxon>
        <taxon>Bacillati</taxon>
        <taxon>Bacillota</taxon>
        <taxon>Bacilli</taxon>
        <taxon>Bacillales</taxon>
        <taxon>Paenibacillaceae</taxon>
        <taxon>Paenibacillus</taxon>
    </lineage>
</organism>
<evidence type="ECO:0000313" key="2">
    <source>
        <dbReference type="Proteomes" id="UP001596233"/>
    </source>
</evidence>
<name>A0ABW1V9P6_9BACL</name>
<dbReference type="RefSeq" id="WP_379238490.1">
    <property type="nucleotide sequence ID" value="NZ_JBHSTE010000012.1"/>
</dbReference>
<reference evidence="2" key="1">
    <citation type="journal article" date="2019" name="Int. J. Syst. Evol. Microbiol.">
        <title>The Global Catalogue of Microorganisms (GCM) 10K type strain sequencing project: providing services to taxonomists for standard genome sequencing and annotation.</title>
        <authorList>
            <consortium name="The Broad Institute Genomics Platform"/>
            <consortium name="The Broad Institute Genome Sequencing Center for Infectious Disease"/>
            <person name="Wu L."/>
            <person name="Ma J."/>
        </authorList>
    </citation>
    <scope>NUCLEOTIDE SEQUENCE [LARGE SCALE GENOMIC DNA]</scope>
    <source>
        <strain evidence="2">PCU 280</strain>
    </source>
</reference>